<dbReference type="Proteomes" id="UP001156691">
    <property type="component" value="Unassembled WGS sequence"/>
</dbReference>
<name>A0ABQ5W6A4_9HYPH</name>
<evidence type="ECO:0000313" key="3">
    <source>
        <dbReference type="Proteomes" id="UP001156691"/>
    </source>
</evidence>
<comment type="caution">
    <text evidence="2">The sequence shown here is derived from an EMBL/GenBank/DDBJ whole genome shotgun (WGS) entry which is preliminary data.</text>
</comment>
<feature type="compositionally biased region" description="Basic and acidic residues" evidence="1">
    <location>
        <begin position="122"/>
        <end position="137"/>
    </location>
</feature>
<protein>
    <submittedName>
        <fullName evidence="2">Uncharacterized protein</fullName>
    </submittedName>
</protein>
<evidence type="ECO:0000256" key="1">
    <source>
        <dbReference type="SAM" id="MobiDB-lite"/>
    </source>
</evidence>
<sequence>MCPLCLALLPAIGAVSDRKPGQDHVGGKVVPGDIAMGKKPPKAVAITRSASDGTGDEKPGHVIASGAATGPILAGSIMAELVEFRRIYAEEPDAVAGKAEAVAIAGARPARNELGCLFEKARGDGNDSENYEHRECAGETANTPASTKTERQGFTPC</sequence>
<accession>A0ABQ5W6A4</accession>
<gene>
    <name evidence="2" type="ORF">GCM10010862_23940</name>
</gene>
<reference evidence="3" key="1">
    <citation type="journal article" date="2019" name="Int. J. Syst. Evol. Microbiol.">
        <title>The Global Catalogue of Microorganisms (GCM) 10K type strain sequencing project: providing services to taxonomists for standard genome sequencing and annotation.</title>
        <authorList>
            <consortium name="The Broad Institute Genomics Platform"/>
            <consortium name="The Broad Institute Genome Sequencing Center for Infectious Disease"/>
            <person name="Wu L."/>
            <person name="Ma J."/>
        </authorList>
    </citation>
    <scope>NUCLEOTIDE SEQUENCE [LARGE SCALE GENOMIC DNA]</scope>
    <source>
        <strain evidence="3">NBRC 112416</strain>
    </source>
</reference>
<dbReference type="EMBL" id="BSNS01000011">
    <property type="protein sequence ID" value="GLQ55135.1"/>
    <property type="molecule type" value="Genomic_DNA"/>
</dbReference>
<feature type="region of interest" description="Disordered" evidence="1">
    <location>
        <begin position="122"/>
        <end position="157"/>
    </location>
</feature>
<keyword evidence="3" id="KW-1185">Reference proteome</keyword>
<proteinExistence type="predicted"/>
<evidence type="ECO:0000313" key="2">
    <source>
        <dbReference type="EMBL" id="GLQ55135.1"/>
    </source>
</evidence>
<organism evidence="2 3">
    <name type="scientific">Devosia nitrariae</name>
    <dbReference type="NCBI Taxonomy" id="2071872"/>
    <lineage>
        <taxon>Bacteria</taxon>
        <taxon>Pseudomonadati</taxon>
        <taxon>Pseudomonadota</taxon>
        <taxon>Alphaproteobacteria</taxon>
        <taxon>Hyphomicrobiales</taxon>
        <taxon>Devosiaceae</taxon>
        <taxon>Devosia</taxon>
    </lineage>
</organism>